<dbReference type="Proteomes" id="UP000016936">
    <property type="component" value="Unassembled WGS sequence"/>
</dbReference>
<dbReference type="AlphaFoldDB" id="M2UU68"/>
<organism evidence="2 3">
    <name type="scientific">Cochliobolus heterostrophus (strain C5 / ATCC 48332 / race O)</name>
    <name type="common">Southern corn leaf blight fungus</name>
    <name type="synonym">Bipolaris maydis</name>
    <dbReference type="NCBI Taxonomy" id="701091"/>
    <lineage>
        <taxon>Eukaryota</taxon>
        <taxon>Fungi</taxon>
        <taxon>Dikarya</taxon>
        <taxon>Ascomycota</taxon>
        <taxon>Pezizomycotina</taxon>
        <taxon>Dothideomycetes</taxon>
        <taxon>Pleosporomycetidae</taxon>
        <taxon>Pleosporales</taxon>
        <taxon>Pleosporineae</taxon>
        <taxon>Pleosporaceae</taxon>
        <taxon>Bipolaris</taxon>
    </lineage>
</organism>
<dbReference type="OMA" id="GLEDECT"/>
<dbReference type="EMBL" id="KB445576">
    <property type="protein sequence ID" value="EMD91388.1"/>
    <property type="molecule type" value="Genomic_DNA"/>
</dbReference>
<keyword evidence="3" id="KW-1185">Reference proteome</keyword>
<sequence>MQTRERQMCTTSLQTLQAVMRSQDSSGHLHFCYVCNEKTHVTLTLASIVQHTTRIEPLLSSHTASHTNQTDISQCRRQPLSQEGGAQRPRSVPPASVRSLLRHVPTTVARYLARQGQSTCRLGHGTHFRRGRVIGLEDECTETAEAEMLARCGQHLGTTCGGGLDVPPSPSLQPMFPPSSADFSTLGLTCSVFRV</sequence>
<dbReference type="HOGENOM" id="CLU_1170552_0_0_1"/>
<evidence type="ECO:0000313" key="2">
    <source>
        <dbReference type="EMBL" id="EMD91388.1"/>
    </source>
</evidence>
<evidence type="ECO:0000256" key="1">
    <source>
        <dbReference type="SAM" id="MobiDB-lite"/>
    </source>
</evidence>
<accession>M2UU68</accession>
<dbReference type="OrthoDB" id="10370563at2759"/>
<feature type="region of interest" description="Disordered" evidence="1">
    <location>
        <begin position="61"/>
        <end position="98"/>
    </location>
</feature>
<feature type="compositionally biased region" description="Polar residues" evidence="1">
    <location>
        <begin position="61"/>
        <end position="81"/>
    </location>
</feature>
<reference evidence="2 3" key="1">
    <citation type="journal article" date="2012" name="PLoS Pathog.">
        <title>Diverse lifestyles and strategies of plant pathogenesis encoded in the genomes of eighteen Dothideomycetes fungi.</title>
        <authorList>
            <person name="Ohm R.A."/>
            <person name="Feau N."/>
            <person name="Henrissat B."/>
            <person name="Schoch C.L."/>
            <person name="Horwitz B.A."/>
            <person name="Barry K.W."/>
            <person name="Condon B.J."/>
            <person name="Copeland A.C."/>
            <person name="Dhillon B."/>
            <person name="Glaser F."/>
            <person name="Hesse C.N."/>
            <person name="Kosti I."/>
            <person name="LaButti K."/>
            <person name="Lindquist E.A."/>
            <person name="Lucas S."/>
            <person name="Salamov A.A."/>
            <person name="Bradshaw R.E."/>
            <person name="Ciuffetti L."/>
            <person name="Hamelin R.C."/>
            <person name="Kema G.H.J."/>
            <person name="Lawrence C."/>
            <person name="Scott J.A."/>
            <person name="Spatafora J.W."/>
            <person name="Turgeon B.G."/>
            <person name="de Wit P.J.G.M."/>
            <person name="Zhong S."/>
            <person name="Goodwin S.B."/>
            <person name="Grigoriev I.V."/>
        </authorList>
    </citation>
    <scope>NUCLEOTIDE SEQUENCE [LARGE SCALE GENOMIC DNA]</scope>
    <source>
        <strain evidence="3">C5 / ATCC 48332 / race O</strain>
    </source>
</reference>
<name>M2UU68_COCH5</name>
<gene>
    <name evidence="2" type="ORF">COCHEDRAFT_1155769</name>
</gene>
<evidence type="ECO:0000313" key="3">
    <source>
        <dbReference type="Proteomes" id="UP000016936"/>
    </source>
</evidence>
<protein>
    <submittedName>
        <fullName evidence="2">Uncharacterized protein</fullName>
    </submittedName>
</protein>
<reference evidence="3" key="2">
    <citation type="journal article" date="2013" name="PLoS Genet.">
        <title>Comparative genome structure, secondary metabolite, and effector coding capacity across Cochliobolus pathogens.</title>
        <authorList>
            <person name="Condon B.J."/>
            <person name="Leng Y."/>
            <person name="Wu D."/>
            <person name="Bushley K.E."/>
            <person name="Ohm R.A."/>
            <person name="Otillar R."/>
            <person name="Martin J."/>
            <person name="Schackwitz W."/>
            <person name="Grimwood J."/>
            <person name="MohdZainudin N."/>
            <person name="Xue C."/>
            <person name="Wang R."/>
            <person name="Manning V.A."/>
            <person name="Dhillon B."/>
            <person name="Tu Z.J."/>
            <person name="Steffenson B.J."/>
            <person name="Salamov A."/>
            <person name="Sun H."/>
            <person name="Lowry S."/>
            <person name="LaButti K."/>
            <person name="Han J."/>
            <person name="Copeland A."/>
            <person name="Lindquist E."/>
            <person name="Barry K."/>
            <person name="Schmutz J."/>
            <person name="Baker S.E."/>
            <person name="Ciuffetti L.M."/>
            <person name="Grigoriev I.V."/>
            <person name="Zhong S."/>
            <person name="Turgeon B.G."/>
        </authorList>
    </citation>
    <scope>NUCLEOTIDE SEQUENCE [LARGE SCALE GENOMIC DNA]</scope>
    <source>
        <strain evidence="3">C5 / ATCC 48332 / race O</strain>
    </source>
</reference>
<proteinExistence type="predicted"/>